<proteinExistence type="predicted"/>
<keyword evidence="1" id="KW-0732">Signal</keyword>
<evidence type="ECO:0000313" key="5">
    <source>
        <dbReference type="Proteomes" id="UP000077961"/>
    </source>
</evidence>
<dbReference type="EMBL" id="LXKA01000384">
    <property type="protein sequence ID" value="OAJ51747.1"/>
    <property type="molecule type" value="Genomic_DNA"/>
</dbReference>
<evidence type="ECO:0000313" key="6">
    <source>
        <dbReference type="Proteomes" id="UP000078116"/>
    </source>
</evidence>
<accession>A0A1A9MYQ7</accession>
<dbReference type="InterPro" id="IPR024311">
    <property type="entry name" value="Lipocalin-like"/>
</dbReference>
<dbReference type="EMBL" id="LXJZ01000061">
    <property type="protein sequence ID" value="OAJ62259.1"/>
    <property type="molecule type" value="Genomic_DNA"/>
</dbReference>
<feature type="signal peptide" evidence="1">
    <location>
        <begin position="1"/>
        <end position="29"/>
    </location>
</feature>
<comment type="caution">
    <text evidence="3">The sequence shown here is derived from an EMBL/GenBank/DDBJ whole genome shotgun (WGS) entry which is preliminary data.</text>
</comment>
<evidence type="ECO:0000313" key="4">
    <source>
        <dbReference type="EMBL" id="OAJ62259.1"/>
    </source>
</evidence>
<feature type="chain" id="PRO_5008393311" description="Lipocalin-like domain-containing protein" evidence="1">
    <location>
        <begin position="30"/>
        <end position="167"/>
    </location>
</feature>
<protein>
    <recommendedName>
        <fullName evidence="2">Lipocalin-like domain-containing protein</fullName>
    </recommendedName>
</protein>
<gene>
    <name evidence="4" type="ORF">A6V36_22340</name>
    <name evidence="3" type="ORF">A6V37_37220</name>
</gene>
<keyword evidence="5" id="KW-1185">Reference proteome</keyword>
<dbReference type="RefSeq" id="WP_064265943.1">
    <property type="nucleotide sequence ID" value="NZ_LXJZ01000061.1"/>
</dbReference>
<evidence type="ECO:0000313" key="3">
    <source>
        <dbReference type="EMBL" id="OAJ51747.1"/>
    </source>
</evidence>
<dbReference type="Proteomes" id="UP000077961">
    <property type="component" value="Unassembled WGS sequence"/>
</dbReference>
<reference evidence="5 6" key="1">
    <citation type="submission" date="2016-04" db="EMBL/GenBank/DDBJ databases">
        <title>Reclassification of Paraburkholderia panaciterrae (Farh et al. 2015) Dobritsa &amp; Samadpour 2016 as a later homotypic synonym of Paraburkholderia ginsengiterrae (Farh et al. 2015) Dobritsa &amp; Samadpour 2016.</title>
        <authorList>
            <person name="Dobritsa A.P."/>
            <person name="Kutumbaka K."/>
            <person name="Samadpour M."/>
        </authorList>
    </citation>
    <scope>NUCLEOTIDE SEQUENCE [LARGE SCALE GENOMIC DNA]</scope>
    <source>
        <strain evidence="3 6">DCY85</strain>
        <strain evidence="4 5">DCY85-1</strain>
    </source>
</reference>
<feature type="domain" description="Lipocalin-like" evidence="2">
    <location>
        <begin position="35"/>
        <end position="149"/>
    </location>
</feature>
<dbReference type="Pfam" id="PF13924">
    <property type="entry name" value="Lipocalin_5"/>
    <property type="match status" value="1"/>
</dbReference>
<sequence length="167" mass="18156">MQAMHQTLATAVMACAALCAPVRSALAQAADILTGSWSLVSVTVMKSGNDVEQLGPHPQGQLILGNDGHYVLIVLRSDLPKFASGDRESGTPEENRTIARGNVAHFGTYTVGQAEHVIVFHIQKSTFPNWDADVQRRPFTLDGDRLTYVTPGTFGYGSSKVVWQRMK</sequence>
<dbReference type="Proteomes" id="UP000078116">
    <property type="component" value="Unassembled WGS sequence"/>
</dbReference>
<evidence type="ECO:0000259" key="2">
    <source>
        <dbReference type="Pfam" id="PF13924"/>
    </source>
</evidence>
<organism evidence="3 6">
    <name type="scientific">Paraburkholderia ginsengiterrae</name>
    <dbReference type="NCBI Taxonomy" id="1462993"/>
    <lineage>
        <taxon>Bacteria</taxon>
        <taxon>Pseudomonadati</taxon>
        <taxon>Pseudomonadota</taxon>
        <taxon>Betaproteobacteria</taxon>
        <taxon>Burkholderiales</taxon>
        <taxon>Burkholderiaceae</taxon>
        <taxon>Paraburkholderia</taxon>
    </lineage>
</organism>
<dbReference type="AlphaFoldDB" id="A0A1A9MYQ7"/>
<dbReference type="OrthoDB" id="118834at2"/>
<dbReference type="STRING" id="1462993.A6V36_22340"/>
<name>A0A1A9MYQ7_9BURK</name>
<evidence type="ECO:0000256" key="1">
    <source>
        <dbReference type="SAM" id="SignalP"/>
    </source>
</evidence>